<proteinExistence type="predicted"/>
<evidence type="ECO:0000256" key="4">
    <source>
        <dbReference type="ARBA" id="ARBA00023136"/>
    </source>
</evidence>
<dbReference type="InterPro" id="IPR008253">
    <property type="entry name" value="Marvel"/>
</dbReference>
<evidence type="ECO:0000256" key="2">
    <source>
        <dbReference type="ARBA" id="ARBA00022692"/>
    </source>
</evidence>
<dbReference type="PANTHER" id="PTHR22776:SF49">
    <property type="entry name" value="MARVEL DOMAIN-CONTAINING PROTEIN"/>
    <property type="match status" value="1"/>
</dbReference>
<feature type="transmembrane region" description="Helical" evidence="6">
    <location>
        <begin position="128"/>
        <end position="148"/>
    </location>
</feature>
<keyword evidence="9" id="KW-1185">Reference proteome</keyword>
<dbReference type="PANTHER" id="PTHR22776">
    <property type="entry name" value="MARVEL-CONTAINING POTENTIAL LIPID RAFT-ASSOCIATED PROTEIN"/>
    <property type="match status" value="1"/>
</dbReference>
<evidence type="ECO:0000256" key="5">
    <source>
        <dbReference type="PROSITE-ProRule" id="PRU00581"/>
    </source>
</evidence>
<feature type="transmembrane region" description="Helical" evidence="6">
    <location>
        <begin position="88"/>
        <end position="116"/>
    </location>
</feature>
<evidence type="ECO:0000256" key="1">
    <source>
        <dbReference type="ARBA" id="ARBA00004141"/>
    </source>
</evidence>
<feature type="domain" description="MARVEL" evidence="7">
    <location>
        <begin position="22"/>
        <end position="152"/>
    </location>
</feature>
<protein>
    <recommendedName>
        <fullName evidence="7">MARVEL domain-containing protein</fullName>
    </recommendedName>
</protein>
<reference evidence="8 9" key="1">
    <citation type="submission" date="2022-05" db="EMBL/GenBank/DDBJ databases">
        <authorList>
            <consortium name="Genoscope - CEA"/>
            <person name="William W."/>
        </authorList>
    </citation>
    <scope>NUCLEOTIDE SEQUENCE [LARGE SCALE GENOMIC DNA]</scope>
</reference>
<keyword evidence="2 5" id="KW-0812">Transmembrane</keyword>
<dbReference type="InterPro" id="IPR050578">
    <property type="entry name" value="MARVEL-CKLF_proteins"/>
</dbReference>
<dbReference type="EMBL" id="CALNXK010000034">
    <property type="protein sequence ID" value="CAH3120317.1"/>
    <property type="molecule type" value="Genomic_DNA"/>
</dbReference>
<comment type="subcellular location">
    <subcellularLocation>
        <location evidence="1">Membrane</location>
        <topology evidence="1">Multi-pass membrane protein</topology>
    </subcellularLocation>
</comment>
<keyword evidence="3 6" id="KW-1133">Transmembrane helix</keyword>
<dbReference type="Proteomes" id="UP001159405">
    <property type="component" value="Unassembled WGS sequence"/>
</dbReference>
<evidence type="ECO:0000259" key="7">
    <source>
        <dbReference type="PROSITE" id="PS51225"/>
    </source>
</evidence>
<keyword evidence="4 5" id="KW-0472">Membrane</keyword>
<evidence type="ECO:0000313" key="8">
    <source>
        <dbReference type="EMBL" id="CAH3120317.1"/>
    </source>
</evidence>
<feature type="transmembrane region" description="Helical" evidence="6">
    <location>
        <begin position="21"/>
        <end position="43"/>
    </location>
</feature>
<name>A0ABN8NS79_9CNID</name>
<evidence type="ECO:0000256" key="3">
    <source>
        <dbReference type="ARBA" id="ARBA00022989"/>
    </source>
</evidence>
<feature type="transmembrane region" description="Helical" evidence="6">
    <location>
        <begin position="55"/>
        <end position="76"/>
    </location>
</feature>
<accession>A0ABN8NS79</accession>
<organism evidence="8 9">
    <name type="scientific">Porites lobata</name>
    <dbReference type="NCBI Taxonomy" id="104759"/>
    <lineage>
        <taxon>Eukaryota</taxon>
        <taxon>Metazoa</taxon>
        <taxon>Cnidaria</taxon>
        <taxon>Anthozoa</taxon>
        <taxon>Hexacorallia</taxon>
        <taxon>Scleractinia</taxon>
        <taxon>Fungiina</taxon>
        <taxon>Poritidae</taxon>
        <taxon>Porites</taxon>
    </lineage>
</organism>
<evidence type="ECO:0000256" key="6">
    <source>
        <dbReference type="SAM" id="Phobius"/>
    </source>
</evidence>
<dbReference type="PROSITE" id="PS51225">
    <property type="entry name" value="MARVEL"/>
    <property type="match status" value="1"/>
</dbReference>
<evidence type="ECO:0000313" key="9">
    <source>
        <dbReference type="Proteomes" id="UP001159405"/>
    </source>
</evidence>
<gene>
    <name evidence="8" type="ORF">PLOB_00027839</name>
</gene>
<comment type="caution">
    <text evidence="8">The sequence shown here is derived from an EMBL/GenBank/DDBJ whole genome shotgun (WGS) entry which is preliminary data.</text>
</comment>
<sequence>MADEGGHTAAANPEIQLNTHYFIRTLFGVLVLIELALSLITGACSSGTWSYCPGHYGFLAFVAWTCFIHLFIFTILKLIGLWDKFRMFWILPHPIIPLIAYGLAVIGFFIGSILALTCANKATGAGTAAAVFAFVTLAVFVVELFFAAKAFRSPAHEAQQQAPKYDPEPVGVV</sequence>